<keyword evidence="1" id="KW-0812">Transmembrane</keyword>
<dbReference type="Proteomes" id="UP000325161">
    <property type="component" value="Chromosome"/>
</dbReference>
<name>A0A5C0B033_9BURK</name>
<feature type="transmembrane region" description="Helical" evidence="1">
    <location>
        <begin position="6"/>
        <end position="29"/>
    </location>
</feature>
<evidence type="ECO:0000256" key="1">
    <source>
        <dbReference type="SAM" id="Phobius"/>
    </source>
</evidence>
<keyword evidence="1" id="KW-0472">Membrane</keyword>
<keyword evidence="1" id="KW-1133">Transmembrane helix</keyword>
<accession>A0A5C0B033</accession>
<protein>
    <submittedName>
        <fullName evidence="2">Uncharacterized protein</fullName>
    </submittedName>
</protein>
<dbReference type="EMBL" id="CP043046">
    <property type="protein sequence ID" value="QEI07053.1"/>
    <property type="molecule type" value="Genomic_DNA"/>
</dbReference>
<feature type="transmembrane region" description="Helical" evidence="1">
    <location>
        <begin position="41"/>
        <end position="64"/>
    </location>
</feature>
<sequence>MWDVATSFYALLLFLALAASIGMSALFIWFGIRSPTRQGTLTCVVLSVASLMPIFFVALLVVAIRSD</sequence>
<evidence type="ECO:0000313" key="2">
    <source>
        <dbReference type="EMBL" id="QEI07053.1"/>
    </source>
</evidence>
<dbReference type="KEGG" id="pacr:FXN63_15305"/>
<organism evidence="2 3">
    <name type="scientific">Pigmentiphaga aceris</name>
    <dbReference type="NCBI Taxonomy" id="1940612"/>
    <lineage>
        <taxon>Bacteria</taxon>
        <taxon>Pseudomonadati</taxon>
        <taxon>Pseudomonadota</taxon>
        <taxon>Betaproteobacteria</taxon>
        <taxon>Burkholderiales</taxon>
        <taxon>Alcaligenaceae</taxon>
        <taxon>Pigmentiphaga</taxon>
    </lineage>
</organism>
<evidence type="ECO:0000313" key="3">
    <source>
        <dbReference type="Proteomes" id="UP000325161"/>
    </source>
</evidence>
<proteinExistence type="predicted"/>
<dbReference type="RefSeq" id="WP_148816100.1">
    <property type="nucleotide sequence ID" value="NZ_CP043046.1"/>
</dbReference>
<reference evidence="2 3" key="1">
    <citation type="submission" date="2019-08" db="EMBL/GenBank/DDBJ databases">
        <title>Amphibian skin-associated Pigmentiphaga: genome sequence and occurrence across geography and hosts.</title>
        <authorList>
            <person name="Bletz M.C."/>
            <person name="Bunk B."/>
            <person name="Sproeer C."/>
            <person name="Biwer P."/>
            <person name="Reiter S."/>
            <person name="Rabemananjara F.C.E."/>
            <person name="Schulz S."/>
            <person name="Overmann J."/>
            <person name="Vences M."/>
        </authorList>
    </citation>
    <scope>NUCLEOTIDE SEQUENCE [LARGE SCALE GENOMIC DNA]</scope>
    <source>
        <strain evidence="2 3">Mada1488</strain>
    </source>
</reference>
<gene>
    <name evidence="2" type="ORF">FXN63_15305</name>
</gene>
<keyword evidence="3" id="KW-1185">Reference proteome</keyword>
<dbReference type="AlphaFoldDB" id="A0A5C0B033"/>